<evidence type="ECO:0000256" key="2">
    <source>
        <dbReference type="SAM" id="Phobius"/>
    </source>
</evidence>
<proteinExistence type="predicted"/>
<keyword evidence="2" id="KW-1133">Transmembrane helix</keyword>
<sequence length="121" mass="13485">MKGQRAVQIHRLKQAPYSHRCVSRMVLMVCFAMVSLRPFMLPLTSTTITMSLGEVAAWMYLRGGPCPRPRDGSPDHRRINLEELSHRPPGNYFQTRLLSLTPEPGSEGLSEALAEPRAPGA</sequence>
<dbReference type="EMBL" id="JAFIRN010000007">
    <property type="protein sequence ID" value="KAG5845694.1"/>
    <property type="molecule type" value="Genomic_DNA"/>
</dbReference>
<evidence type="ECO:0000313" key="4">
    <source>
        <dbReference type="Proteomes" id="UP001044222"/>
    </source>
</evidence>
<keyword evidence="4" id="KW-1185">Reference proteome</keyword>
<accession>A0A9D3MBW7</accession>
<protein>
    <submittedName>
        <fullName evidence="3">Uncharacterized protein</fullName>
    </submittedName>
</protein>
<keyword evidence="2" id="KW-0472">Membrane</keyword>
<evidence type="ECO:0000313" key="3">
    <source>
        <dbReference type="EMBL" id="KAG5845694.1"/>
    </source>
</evidence>
<name>A0A9D3MBW7_ANGAN</name>
<gene>
    <name evidence="3" type="ORF">ANANG_G00141980</name>
</gene>
<feature type="region of interest" description="Disordered" evidence="1">
    <location>
        <begin position="102"/>
        <end position="121"/>
    </location>
</feature>
<keyword evidence="2" id="KW-0812">Transmembrane</keyword>
<organism evidence="3 4">
    <name type="scientific">Anguilla anguilla</name>
    <name type="common">European freshwater eel</name>
    <name type="synonym">Muraena anguilla</name>
    <dbReference type="NCBI Taxonomy" id="7936"/>
    <lineage>
        <taxon>Eukaryota</taxon>
        <taxon>Metazoa</taxon>
        <taxon>Chordata</taxon>
        <taxon>Craniata</taxon>
        <taxon>Vertebrata</taxon>
        <taxon>Euteleostomi</taxon>
        <taxon>Actinopterygii</taxon>
        <taxon>Neopterygii</taxon>
        <taxon>Teleostei</taxon>
        <taxon>Anguilliformes</taxon>
        <taxon>Anguillidae</taxon>
        <taxon>Anguilla</taxon>
    </lineage>
</organism>
<dbReference type="Proteomes" id="UP001044222">
    <property type="component" value="Chromosome 7"/>
</dbReference>
<comment type="caution">
    <text evidence="3">The sequence shown here is derived from an EMBL/GenBank/DDBJ whole genome shotgun (WGS) entry which is preliminary data.</text>
</comment>
<feature type="transmembrane region" description="Helical" evidence="2">
    <location>
        <begin position="21"/>
        <end position="40"/>
    </location>
</feature>
<reference evidence="3" key="1">
    <citation type="submission" date="2021-01" db="EMBL/GenBank/DDBJ databases">
        <title>A chromosome-scale assembly of European eel, Anguilla anguilla.</title>
        <authorList>
            <person name="Henkel C."/>
            <person name="Jong-Raadsen S.A."/>
            <person name="Dufour S."/>
            <person name="Weltzien F.-A."/>
            <person name="Palstra A.P."/>
            <person name="Pelster B."/>
            <person name="Spaink H.P."/>
            <person name="Van Den Thillart G.E."/>
            <person name="Jansen H."/>
            <person name="Zahm M."/>
            <person name="Klopp C."/>
            <person name="Cedric C."/>
            <person name="Louis A."/>
            <person name="Berthelot C."/>
            <person name="Parey E."/>
            <person name="Roest Crollius H."/>
            <person name="Montfort J."/>
            <person name="Robinson-Rechavi M."/>
            <person name="Bucao C."/>
            <person name="Bouchez O."/>
            <person name="Gislard M."/>
            <person name="Lluch J."/>
            <person name="Milhes M."/>
            <person name="Lampietro C."/>
            <person name="Lopez Roques C."/>
            <person name="Donnadieu C."/>
            <person name="Braasch I."/>
            <person name="Desvignes T."/>
            <person name="Postlethwait J."/>
            <person name="Bobe J."/>
            <person name="Guiguen Y."/>
            <person name="Dirks R."/>
        </authorList>
    </citation>
    <scope>NUCLEOTIDE SEQUENCE</scope>
    <source>
        <strain evidence="3">Tag_6206</strain>
        <tissue evidence="3">Liver</tissue>
    </source>
</reference>
<evidence type="ECO:0000256" key="1">
    <source>
        <dbReference type="SAM" id="MobiDB-lite"/>
    </source>
</evidence>
<dbReference type="AlphaFoldDB" id="A0A9D3MBW7"/>